<protein>
    <submittedName>
        <fullName evidence="1">Matrix metalloproteinase (inferred by orthology to a C. elegans protein)</fullName>
    </submittedName>
</protein>
<evidence type="ECO:0000313" key="1">
    <source>
        <dbReference type="WBParaSite" id="ASIM_0000298401-mRNA-1"/>
    </source>
</evidence>
<proteinExistence type="predicted"/>
<sequence length="89" mass="10726">LYVYRGSAQESVRPLTAIGLPDYVRRIRLVYKWNYWTEKPIYIWTDEEFWRIDRKSGKVEIGYPRRINAAWHFIPQTANAAFTFRNGKN</sequence>
<reference evidence="1" key="1">
    <citation type="submission" date="2017-02" db="UniProtKB">
        <authorList>
            <consortium name="WormBaseParasite"/>
        </authorList>
    </citation>
    <scope>IDENTIFICATION</scope>
</reference>
<dbReference type="InterPro" id="IPR036375">
    <property type="entry name" value="Hemopexin-like_dom_sf"/>
</dbReference>
<dbReference type="Gene3D" id="2.110.10.10">
    <property type="entry name" value="Hemopexin-like domain"/>
    <property type="match status" value="1"/>
</dbReference>
<accession>A0A0M3J600</accession>
<dbReference type="SUPFAM" id="SSF50923">
    <property type="entry name" value="Hemopexin-like domain"/>
    <property type="match status" value="1"/>
</dbReference>
<dbReference type="WBParaSite" id="ASIM_0000298401-mRNA-1">
    <property type="protein sequence ID" value="ASIM_0000298401-mRNA-1"/>
    <property type="gene ID" value="ASIM_0000298401"/>
</dbReference>
<organism evidence="1">
    <name type="scientific">Anisakis simplex</name>
    <name type="common">Herring worm</name>
    <dbReference type="NCBI Taxonomy" id="6269"/>
    <lineage>
        <taxon>Eukaryota</taxon>
        <taxon>Metazoa</taxon>
        <taxon>Ecdysozoa</taxon>
        <taxon>Nematoda</taxon>
        <taxon>Chromadorea</taxon>
        <taxon>Rhabditida</taxon>
        <taxon>Spirurina</taxon>
        <taxon>Ascaridomorpha</taxon>
        <taxon>Ascaridoidea</taxon>
        <taxon>Anisakidae</taxon>
        <taxon>Anisakis</taxon>
        <taxon>Anisakis simplex complex</taxon>
    </lineage>
</organism>
<name>A0A0M3J600_ANISI</name>
<dbReference type="AlphaFoldDB" id="A0A0M3J600"/>